<feature type="chain" id="PRO_5012617724" evidence="1">
    <location>
        <begin position="38"/>
        <end position="432"/>
    </location>
</feature>
<evidence type="ECO:0000256" key="1">
    <source>
        <dbReference type="SAM" id="SignalP"/>
    </source>
</evidence>
<dbReference type="RefSeq" id="WP_078198847.1">
    <property type="nucleotide sequence ID" value="NZ_CP017758.1"/>
</dbReference>
<dbReference type="SUPFAM" id="SSF48452">
    <property type="entry name" value="TPR-like"/>
    <property type="match status" value="1"/>
</dbReference>
<accession>A0A1U9UUK7</accession>
<dbReference type="KEGG" id="cuh:BJN34_21115"/>
<dbReference type="AlphaFoldDB" id="A0A1U9UUK7"/>
<name>A0A1U9UUK7_CUPNE</name>
<feature type="signal peptide" evidence="1">
    <location>
        <begin position="1"/>
        <end position="37"/>
    </location>
</feature>
<dbReference type="OrthoDB" id="9113317at2"/>
<reference evidence="3" key="1">
    <citation type="submission" date="2017-02" db="EMBL/GenBank/DDBJ databases">
        <title>Complete genome sequence of Cupriavidus necator strain NH9, a 3-chlorobenzoate degrader.</title>
        <authorList>
            <person name="Moriuchi R."/>
            <person name="Dohra H."/>
            <person name="Ogawa N."/>
        </authorList>
    </citation>
    <scope>NUCLEOTIDE SEQUENCE [LARGE SCALE GENOMIC DNA]</scope>
    <source>
        <strain evidence="3">NH9</strain>
    </source>
</reference>
<dbReference type="InterPro" id="IPR011990">
    <property type="entry name" value="TPR-like_helical_dom_sf"/>
</dbReference>
<dbReference type="Pfam" id="PF14559">
    <property type="entry name" value="TPR_19"/>
    <property type="match status" value="1"/>
</dbReference>
<gene>
    <name evidence="2" type="ORF">BJN34_21115</name>
</gene>
<evidence type="ECO:0000313" key="3">
    <source>
        <dbReference type="Proteomes" id="UP000189627"/>
    </source>
</evidence>
<sequence>MSVAVKPFVGPAPGKRRYLVVAAVTLAAALPGGACHAEETGALQDVIASDLYQQAEAAYAEGHRTEASALLDTLVAQRPIRGGAWLDASILYCRLGNLEASRAILETLRREADPPDAIRRVIDLRMADTCSEQFARTGFYAAGSGGWTSNANFAPSITSITLAPGAPFQTLRLAPGAEARGDAFVNLDLFGEAPLPGTDRWSVTGTFNARQYQSVRQFDSALAAAGVGYQRWLGNGLFEGRLNAGQYWLGERPYQHFASLQGGYWFGQQRMWGIPARAGAEVALGEQRYDTNPLYDTRRIELRAKLEFQPADFANALIVAGPAWERPVGDRPGGPRFGYVVSAGLNLQLPGRSALSVIYQHQSLQDSNPYQPVFFADIKRRQTIRQWSVRYTIPAAGRTQVYAQIGRQQVDDSIAIFSYTVLTGSVGMAYSY</sequence>
<dbReference type="EMBL" id="CP017758">
    <property type="protein sequence ID" value="AQV96376.1"/>
    <property type="molecule type" value="Genomic_DNA"/>
</dbReference>
<protein>
    <submittedName>
        <fullName evidence="2">Tetratricopeptide repeat-containing protein</fullName>
    </submittedName>
</protein>
<evidence type="ECO:0000313" key="2">
    <source>
        <dbReference type="EMBL" id="AQV96376.1"/>
    </source>
</evidence>
<dbReference type="Proteomes" id="UP000189627">
    <property type="component" value="Chromosome 2"/>
</dbReference>
<proteinExistence type="predicted"/>
<keyword evidence="1" id="KW-0732">Signal</keyword>
<organism evidence="2 3">
    <name type="scientific">Cupriavidus necator</name>
    <name type="common">Alcaligenes eutrophus</name>
    <name type="synonym">Ralstonia eutropha</name>
    <dbReference type="NCBI Taxonomy" id="106590"/>
    <lineage>
        <taxon>Bacteria</taxon>
        <taxon>Pseudomonadati</taxon>
        <taxon>Pseudomonadota</taxon>
        <taxon>Betaproteobacteria</taxon>
        <taxon>Burkholderiales</taxon>
        <taxon>Burkholderiaceae</taxon>
        <taxon>Cupriavidus</taxon>
    </lineage>
</organism>